<dbReference type="Proteomes" id="UP000267841">
    <property type="component" value="Unassembled WGS sequence"/>
</dbReference>
<dbReference type="InterPro" id="IPR036866">
    <property type="entry name" value="RibonucZ/Hydroxyglut_hydro"/>
</dbReference>
<organism evidence="2 3">
    <name type="scientific">Hydrogenivirga caldilitoris</name>
    <dbReference type="NCBI Taxonomy" id="246264"/>
    <lineage>
        <taxon>Bacteria</taxon>
        <taxon>Pseudomonadati</taxon>
        <taxon>Aquificota</taxon>
        <taxon>Aquificia</taxon>
        <taxon>Aquificales</taxon>
        <taxon>Aquificaceae</taxon>
        <taxon>Hydrogenivirga</taxon>
    </lineage>
</organism>
<evidence type="ECO:0000313" key="3">
    <source>
        <dbReference type="Proteomes" id="UP000267841"/>
    </source>
</evidence>
<protein>
    <submittedName>
        <fullName evidence="2">Glyoxylase-like metal-dependent hydrolase (Beta-lactamase superfamily II)</fullName>
    </submittedName>
</protein>
<dbReference type="PANTHER" id="PTHR42951:SF20">
    <property type="entry name" value="BETA LACTAMASE"/>
    <property type="match status" value="1"/>
</dbReference>
<sequence>MVRTLLTFLISLGFIFGMELKKVSESIYMAQGVNALPSKENRGFMSNAYAVLTDEGWVVVDTLSTPELGREFISELKKIKDAPILYAIVTHYHMDHWFGASAFKEAGAKIVAHKNLKDFYDSGEADSVLNGVKSSFPGVFDNVKLTPPDVVVDSRVKLRVGNDTFLIIPMTPAHTNTDIVVFKNRVLFAGDLTAKRRIVFMGDRNASSKGWVEVLNKLKELKPKLVLSGHGEPGGLEVIKETQDYIAFVRENVARLKDEGKFIDEIREALKDTPYKNLPMYDVFHLRNVYRVFNELDMEL</sequence>
<accession>A0A497XQC6</accession>
<feature type="domain" description="Metallo-beta-lactamase" evidence="1">
    <location>
        <begin position="45"/>
        <end position="230"/>
    </location>
</feature>
<dbReference type="AlphaFoldDB" id="A0A497XQC6"/>
<dbReference type="CDD" id="cd16282">
    <property type="entry name" value="metallo-hydrolase-like_MBL-fold"/>
    <property type="match status" value="1"/>
</dbReference>
<dbReference type="SUPFAM" id="SSF56281">
    <property type="entry name" value="Metallo-hydrolase/oxidoreductase"/>
    <property type="match status" value="1"/>
</dbReference>
<dbReference type="SMART" id="SM00849">
    <property type="entry name" value="Lactamase_B"/>
    <property type="match status" value="1"/>
</dbReference>
<dbReference type="InterPro" id="IPR050855">
    <property type="entry name" value="NDM-1-like"/>
</dbReference>
<dbReference type="Pfam" id="PF00753">
    <property type="entry name" value="Lactamase_B"/>
    <property type="match status" value="1"/>
</dbReference>
<reference evidence="2 3" key="1">
    <citation type="submission" date="2018-10" db="EMBL/GenBank/DDBJ databases">
        <title>Genomic Encyclopedia of Archaeal and Bacterial Type Strains, Phase II (KMG-II): from individual species to whole genera.</title>
        <authorList>
            <person name="Goeker M."/>
        </authorList>
    </citation>
    <scope>NUCLEOTIDE SEQUENCE [LARGE SCALE GENOMIC DNA]</scope>
    <source>
        <strain evidence="2 3">DSM 16510</strain>
    </source>
</reference>
<dbReference type="OrthoDB" id="420651at2"/>
<comment type="caution">
    <text evidence="2">The sequence shown here is derived from an EMBL/GenBank/DDBJ whole genome shotgun (WGS) entry which is preliminary data.</text>
</comment>
<keyword evidence="3" id="KW-1185">Reference proteome</keyword>
<dbReference type="RefSeq" id="WP_121012174.1">
    <property type="nucleotide sequence ID" value="NZ_RCCJ01000001.1"/>
</dbReference>
<dbReference type="GO" id="GO:0016787">
    <property type="term" value="F:hydrolase activity"/>
    <property type="evidence" value="ECO:0007669"/>
    <property type="project" value="UniProtKB-KW"/>
</dbReference>
<dbReference type="EMBL" id="RCCJ01000001">
    <property type="protein sequence ID" value="RLJ71186.1"/>
    <property type="molecule type" value="Genomic_DNA"/>
</dbReference>
<dbReference type="PANTHER" id="PTHR42951">
    <property type="entry name" value="METALLO-BETA-LACTAMASE DOMAIN-CONTAINING"/>
    <property type="match status" value="1"/>
</dbReference>
<gene>
    <name evidence="2" type="ORF">BCF55_1485</name>
</gene>
<evidence type="ECO:0000259" key="1">
    <source>
        <dbReference type="SMART" id="SM00849"/>
    </source>
</evidence>
<dbReference type="Gene3D" id="3.60.15.10">
    <property type="entry name" value="Ribonuclease Z/Hydroxyacylglutathione hydrolase-like"/>
    <property type="match status" value="1"/>
</dbReference>
<proteinExistence type="predicted"/>
<dbReference type="InterPro" id="IPR001279">
    <property type="entry name" value="Metallo-B-lactamas"/>
</dbReference>
<keyword evidence="2" id="KW-0378">Hydrolase</keyword>
<name>A0A497XQC6_9AQUI</name>
<evidence type="ECO:0000313" key="2">
    <source>
        <dbReference type="EMBL" id="RLJ71186.1"/>
    </source>
</evidence>